<keyword evidence="3" id="KW-1185">Reference proteome</keyword>
<feature type="region of interest" description="Disordered" evidence="1">
    <location>
        <begin position="76"/>
        <end position="95"/>
    </location>
</feature>
<reference evidence="2 3" key="1">
    <citation type="journal article" date="2024" name="Ann. Entomol. Soc. Am.">
        <title>Genomic analyses of the southern and eastern yellowjacket wasps (Hymenoptera: Vespidae) reveal evolutionary signatures of social life.</title>
        <authorList>
            <person name="Catto M.A."/>
            <person name="Caine P.B."/>
            <person name="Orr S.E."/>
            <person name="Hunt B.G."/>
            <person name="Goodisman M.A.D."/>
        </authorList>
    </citation>
    <scope>NUCLEOTIDE SEQUENCE [LARGE SCALE GENOMIC DNA]</scope>
    <source>
        <strain evidence="2">232</strain>
        <tissue evidence="2">Head and thorax</tissue>
    </source>
</reference>
<comment type="caution">
    <text evidence="2">The sequence shown here is derived from an EMBL/GenBank/DDBJ whole genome shotgun (WGS) entry which is preliminary data.</text>
</comment>
<name>A0ABD2C3L5_VESMC</name>
<accession>A0ABD2C3L5</accession>
<feature type="compositionally biased region" description="Polar residues" evidence="1">
    <location>
        <begin position="84"/>
        <end position="93"/>
    </location>
</feature>
<sequence length="130" mass="15330">MAPLQIRTRTKGFTQNAYPEISRVIIPRRNSGRTFLPINSNVKHEEVRDDGKLTKNTYDRWRLTTAFNKTLTPSLFHTEDKTNSGDTNWNHSNQTKKKEKKIEVWRLLTQQVFRQKENFQAYTTSLNVSM</sequence>
<evidence type="ECO:0000313" key="2">
    <source>
        <dbReference type="EMBL" id="KAL2739629.1"/>
    </source>
</evidence>
<dbReference type="EMBL" id="JAYRBN010000061">
    <property type="protein sequence ID" value="KAL2739629.1"/>
    <property type="molecule type" value="Genomic_DNA"/>
</dbReference>
<protein>
    <submittedName>
        <fullName evidence="2">Uncharacterized protein</fullName>
    </submittedName>
</protein>
<proteinExistence type="predicted"/>
<dbReference type="Proteomes" id="UP001607303">
    <property type="component" value="Unassembled WGS sequence"/>
</dbReference>
<evidence type="ECO:0000256" key="1">
    <source>
        <dbReference type="SAM" id="MobiDB-lite"/>
    </source>
</evidence>
<gene>
    <name evidence="2" type="ORF">V1477_011018</name>
</gene>
<evidence type="ECO:0000313" key="3">
    <source>
        <dbReference type="Proteomes" id="UP001607303"/>
    </source>
</evidence>
<organism evidence="2 3">
    <name type="scientific">Vespula maculifrons</name>
    <name type="common">Eastern yellow jacket</name>
    <name type="synonym">Wasp</name>
    <dbReference type="NCBI Taxonomy" id="7453"/>
    <lineage>
        <taxon>Eukaryota</taxon>
        <taxon>Metazoa</taxon>
        <taxon>Ecdysozoa</taxon>
        <taxon>Arthropoda</taxon>
        <taxon>Hexapoda</taxon>
        <taxon>Insecta</taxon>
        <taxon>Pterygota</taxon>
        <taxon>Neoptera</taxon>
        <taxon>Endopterygota</taxon>
        <taxon>Hymenoptera</taxon>
        <taxon>Apocrita</taxon>
        <taxon>Aculeata</taxon>
        <taxon>Vespoidea</taxon>
        <taxon>Vespidae</taxon>
        <taxon>Vespinae</taxon>
        <taxon>Vespula</taxon>
    </lineage>
</organism>
<dbReference type="AlphaFoldDB" id="A0ABD2C3L5"/>